<dbReference type="AlphaFoldDB" id="A0A380K4L0"/>
<organism evidence="1 2">
    <name type="scientific">Streptococcus hyointestinalis</name>
    <dbReference type="NCBI Taxonomy" id="1337"/>
    <lineage>
        <taxon>Bacteria</taxon>
        <taxon>Bacillati</taxon>
        <taxon>Bacillota</taxon>
        <taxon>Bacilli</taxon>
        <taxon>Lactobacillales</taxon>
        <taxon>Streptococcaceae</taxon>
        <taxon>Streptococcus</taxon>
    </lineage>
</organism>
<gene>
    <name evidence="1" type="ORF">NCTC12224_00459</name>
</gene>
<evidence type="ECO:0000313" key="2">
    <source>
        <dbReference type="Proteomes" id="UP000254924"/>
    </source>
</evidence>
<proteinExistence type="predicted"/>
<dbReference type="EMBL" id="UHFN01000007">
    <property type="protein sequence ID" value="SUN59600.1"/>
    <property type="molecule type" value="Genomic_DNA"/>
</dbReference>
<dbReference type="Proteomes" id="UP000254924">
    <property type="component" value="Unassembled WGS sequence"/>
</dbReference>
<accession>A0A380K4L0</accession>
<dbReference type="RefSeq" id="WP_172605513.1">
    <property type="nucleotide sequence ID" value="NZ_JBNPNB010000156.1"/>
</dbReference>
<protein>
    <submittedName>
        <fullName evidence="1">Uncharacterized protein</fullName>
    </submittedName>
</protein>
<evidence type="ECO:0000313" key="1">
    <source>
        <dbReference type="EMBL" id="SUN59600.1"/>
    </source>
</evidence>
<name>A0A380K4L0_9STRE</name>
<dbReference type="GeneID" id="78357983"/>
<reference evidence="1 2" key="1">
    <citation type="submission" date="2018-06" db="EMBL/GenBank/DDBJ databases">
        <authorList>
            <consortium name="Pathogen Informatics"/>
            <person name="Doyle S."/>
        </authorList>
    </citation>
    <scope>NUCLEOTIDE SEQUENCE [LARGE SCALE GENOMIC DNA]</scope>
    <source>
        <strain evidence="1 2">NCTC12224</strain>
    </source>
</reference>
<keyword evidence="2" id="KW-1185">Reference proteome</keyword>
<sequence>MKKINAFMSQHPLKWFAKGLLGLVLLVCAPGICMALFDIGKEVGQALAKLF</sequence>